<gene>
    <name evidence="4" type="ORF">A9F13_03g03729</name>
</gene>
<dbReference type="Gene3D" id="3.40.50.720">
    <property type="entry name" value="NAD(P)-binding Rossmann-like Domain"/>
    <property type="match status" value="1"/>
</dbReference>
<sequence>MTTVLVTGASGFIAQHIVKLLIEKKYAVVGTVRSDAKGEKLQANCDSISPGKFHYVLVPDIGEENAFDHVFAKHPEISVVLHTASPFFYDTTDPEKDLILPAIKGTTNIMRAVRKQIDSGRSKIEKVVVTSSDAAIYSAEDEQNAELSFDETSFNNISYADAVKNPIDAYYGAKSFAEKIAWEYARSPTFPFLTTVNPVYVFGPQAFENEVSETLNTSNELINNLLKIGSDGKFDNDKGGFVDVRDVAKGHLAAFEDDKLIGKRLYMTNGKFSVQMMLDIINSQVAEVAGKIPVGTPGSGPSDIATLAKTSNEATRKVLALKWVSLEDCVCDVVKQILRSKNSSRL</sequence>
<dbReference type="EMBL" id="LYUB02000003">
    <property type="protein sequence ID" value="OVF10216.1"/>
    <property type="molecule type" value="Genomic_DNA"/>
</dbReference>
<protein>
    <submittedName>
        <fullName evidence="4">NADPH-dependent methylglyoxal reductase GRE2</fullName>
    </submittedName>
</protein>
<name>A0AA91T3H3_CLALS</name>
<dbReference type="FunFam" id="3.40.50.720:FF:000191">
    <property type="entry name" value="Methylglyoxal reductase (NADPH-dependent)"/>
    <property type="match status" value="1"/>
</dbReference>
<dbReference type="InterPro" id="IPR050425">
    <property type="entry name" value="NAD(P)_dehydrat-like"/>
</dbReference>
<accession>A0AA91T3H3</accession>
<evidence type="ECO:0000313" key="5">
    <source>
        <dbReference type="Proteomes" id="UP000195602"/>
    </source>
</evidence>
<dbReference type="PANTHER" id="PTHR10366">
    <property type="entry name" value="NAD DEPENDENT EPIMERASE/DEHYDRATASE"/>
    <property type="match status" value="1"/>
</dbReference>
<proteinExistence type="inferred from homology"/>
<dbReference type="InterPro" id="IPR001509">
    <property type="entry name" value="Epimerase_deHydtase"/>
</dbReference>
<dbReference type="InterPro" id="IPR018247">
    <property type="entry name" value="EF_Hand_1_Ca_BS"/>
</dbReference>
<evidence type="ECO:0000256" key="1">
    <source>
        <dbReference type="ARBA" id="ARBA00023002"/>
    </source>
</evidence>
<dbReference type="InterPro" id="IPR036291">
    <property type="entry name" value="NAD(P)-bd_dom_sf"/>
</dbReference>
<keyword evidence="1" id="KW-0560">Oxidoreductase</keyword>
<dbReference type="GO" id="GO:0016616">
    <property type="term" value="F:oxidoreductase activity, acting on the CH-OH group of donors, NAD or NADP as acceptor"/>
    <property type="evidence" value="ECO:0007669"/>
    <property type="project" value="TreeGrafter"/>
</dbReference>
<dbReference type="Proteomes" id="UP000195602">
    <property type="component" value="Unassembled WGS sequence"/>
</dbReference>
<dbReference type="PROSITE" id="PS00018">
    <property type="entry name" value="EF_HAND_1"/>
    <property type="match status" value="1"/>
</dbReference>
<dbReference type="PANTHER" id="PTHR10366:SF844">
    <property type="entry name" value="NADPH-DEPENDENT METHYLGLYOXAL REDUCTASE GRE2"/>
    <property type="match status" value="1"/>
</dbReference>
<comment type="caution">
    <text evidence="4">The sequence shown here is derived from an EMBL/GenBank/DDBJ whole genome shotgun (WGS) entry which is preliminary data.</text>
</comment>
<dbReference type="AlphaFoldDB" id="A0AA91T3H3"/>
<dbReference type="KEGG" id="clus:A9F13_03g03729"/>
<reference evidence="4 5" key="1">
    <citation type="submission" date="2017-04" db="EMBL/GenBank/DDBJ databases">
        <title>Draft genome of the yeast Clavispora lusitaniae type strain CBS 6936.</title>
        <authorList>
            <person name="Durrens P."/>
            <person name="Klopp C."/>
            <person name="Biteau N."/>
            <person name="Fitton-Ouhabi V."/>
            <person name="Dementhon K."/>
            <person name="Accoceberry I."/>
            <person name="Sherman D.J."/>
            <person name="Noel T."/>
        </authorList>
    </citation>
    <scope>NUCLEOTIDE SEQUENCE [LARGE SCALE GENOMIC DNA]</scope>
    <source>
        <strain evidence="4 5">CBS 6936</strain>
    </source>
</reference>
<evidence type="ECO:0000259" key="3">
    <source>
        <dbReference type="Pfam" id="PF01370"/>
    </source>
</evidence>
<dbReference type="Pfam" id="PF01370">
    <property type="entry name" value="Epimerase"/>
    <property type="match status" value="1"/>
</dbReference>
<dbReference type="SUPFAM" id="SSF51735">
    <property type="entry name" value="NAD(P)-binding Rossmann-fold domains"/>
    <property type="match status" value="1"/>
</dbReference>
<evidence type="ECO:0000256" key="2">
    <source>
        <dbReference type="ARBA" id="ARBA00023445"/>
    </source>
</evidence>
<feature type="domain" description="NAD-dependent epimerase/dehydratase" evidence="3">
    <location>
        <begin position="4"/>
        <end position="257"/>
    </location>
</feature>
<comment type="similarity">
    <text evidence="2">Belongs to the NAD(P)-dependent epimerase/dehydratase family. Dihydroflavonol-4-reductase subfamily.</text>
</comment>
<organism evidence="4 5">
    <name type="scientific">Clavispora lusitaniae</name>
    <name type="common">Candida lusitaniae</name>
    <dbReference type="NCBI Taxonomy" id="36911"/>
    <lineage>
        <taxon>Eukaryota</taxon>
        <taxon>Fungi</taxon>
        <taxon>Dikarya</taxon>
        <taxon>Ascomycota</taxon>
        <taxon>Saccharomycotina</taxon>
        <taxon>Pichiomycetes</taxon>
        <taxon>Metschnikowiaceae</taxon>
        <taxon>Clavispora</taxon>
    </lineage>
</organism>
<evidence type="ECO:0000313" key="4">
    <source>
        <dbReference type="EMBL" id="OVF10216.1"/>
    </source>
</evidence>